<evidence type="ECO:0000313" key="1">
    <source>
        <dbReference type="EMBL" id="VAW83638.1"/>
    </source>
</evidence>
<name>A0A3B0YRY2_9ZZZZ</name>
<dbReference type="EC" id="1.1.1.100" evidence="1"/>
<dbReference type="GO" id="GO:0004316">
    <property type="term" value="F:3-oxoacyl-[acyl-carrier-protein] reductase (NADPH) activity"/>
    <property type="evidence" value="ECO:0007669"/>
    <property type="project" value="UniProtKB-EC"/>
</dbReference>
<dbReference type="AlphaFoldDB" id="A0A3B0YRY2"/>
<reference evidence="1" key="1">
    <citation type="submission" date="2018-06" db="EMBL/GenBank/DDBJ databases">
        <authorList>
            <person name="Zhirakovskaya E."/>
        </authorList>
    </citation>
    <scope>NUCLEOTIDE SEQUENCE</scope>
</reference>
<sequence length="67" mass="6813">MSGDTEIALVTGASRGIGKAIVLALAAENRVIAGTATTESGAEKITNYMKEAGIVGRGYVLNVTDQS</sequence>
<organism evidence="1">
    <name type="scientific">hydrothermal vent metagenome</name>
    <dbReference type="NCBI Taxonomy" id="652676"/>
    <lineage>
        <taxon>unclassified sequences</taxon>
        <taxon>metagenomes</taxon>
        <taxon>ecological metagenomes</taxon>
    </lineage>
</organism>
<dbReference type="InterPro" id="IPR036291">
    <property type="entry name" value="NAD(P)-bd_dom_sf"/>
</dbReference>
<gene>
    <name evidence="1" type="ORF">MNBD_GAMMA16-864</name>
</gene>
<proteinExistence type="predicted"/>
<dbReference type="Pfam" id="PF00106">
    <property type="entry name" value="adh_short"/>
    <property type="match status" value="1"/>
</dbReference>
<dbReference type="Gene3D" id="3.40.50.720">
    <property type="entry name" value="NAD(P)-binding Rossmann-like Domain"/>
    <property type="match status" value="1"/>
</dbReference>
<dbReference type="InterPro" id="IPR002347">
    <property type="entry name" value="SDR_fam"/>
</dbReference>
<accession>A0A3B0YRY2</accession>
<dbReference type="EMBL" id="UOFO01000016">
    <property type="protein sequence ID" value="VAW83638.1"/>
    <property type="molecule type" value="Genomic_DNA"/>
</dbReference>
<protein>
    <submittedName>
        <fullName evidence="1">3-oxoacyl-[acyl-carrier protein] reductase</fullName>
        <ecNumber evidence="1">1.1.1.100</ecNumber>
    </submittedName>
</protein>
<feature type="non-terminal residue" evidence="1">
    <location>
        <position position="67"/>
    </location>
</feature>
<keyword evidence="1" id="KW-0560">Oxidoreductase</keyword>
<dbReference type="SUPFAM" id="SSF51735">
    <property type="entry name" value="NAD(P)-binding Rossmann-fold domains"/>
    <property type="match status" value="1"/>
</dbReference>